<dbReference type="KEGG" id="whr:OG579_09795"/>
<name>A0AAU4K7P6_9NOCA</name>
<evidence type="ECO:0000313" key="1">
    <source>
        <dbReference type="EMBL" id="WUM22032.1"/>
    </source>
</evidence>
<organism evidence="1 2">
    <name type="scientific">Williamsia herbipolensis</name>
    <dbReference type="NCBI Taxonomy" id="1603258"/>
    <lineage>
        <taxon>Bacteria</taxon>
        <taxon>Bacillati</taxon>
        <taxon>Actinomycetota</taxon>
        <taxon>Actinomycetes</taxon>
        <taxon>Mycobacteriales</taxon>
        <taxon>Nocardiaceae</taxon>
        <taxon>Williamsia</taxon>
    </lineage>
</organism>
<dbReference type="EMBL" id="CP108021">
    <property type="protein sequence ID" value="WUM22032.1"/>
    <property type="molecule type" value="Genomic_DNA"/>
</dbReference>
<dbReference type="AlphaFoldDB" id="A0AAU4K7P6"/>
<dbReference type="Proteomes" id="UP001432128">
    <property type="component" value="Chromosome"/>
</dbReference>
<sequence length="228" mass="24139">MTISVMCANDAVLPDDLAHLTVTRAGLDRDSLRAGVAKAMAPLDVDRVIVVGGAELPDAFCGGVVSRLMIAERLDVEIAYVAPAATQGTAAWGLPHGTAAVDLALTGTAVTVPLIRDDAAVVIIGGARHLGENGAPFTGESIVDSERLALGEITTVLIRPTRAEPGVEGALQKRFRQKWIAGRAVQTGGIDIVVERDGVRADRPVKRSTIYRHHEDWKLVSPTNRITT</sequence>
<gene>
    <name evidence="1" type="ORF">OG579_09795</name>
</gene>
<protein>
    <submittedName>
        <fullName evidence="1">Uncharacterized protein</fullName>
    </submittedName>
</protein>
<evidence type="ECO:0000313" key="2">
    <source>
        <dbReference type="Proteomes" id="UP001432128"/>
    </source>
</evidence>
<reference evidence="1 2" key="1">
    <citation type="submission" date="2022-10" db="EMBL/GenBank/DDBJ databases">
        <title>The complete genomes of actinobacterial strains from the NBC collection.</title>
        <authorList>
            <person name="Joergensen T.S."/>
            <person name="Alvarez Arevalo M."/>
            <person name="Sterndorff E.B."/>
            <person name="Faurdal D."/>
            <person name="Vuksanovic O."/>
            <person name="Mourched A.-S."/>
            <person name="Charusanti P."/>
            <person name="Shaw S."/>
            <person name="Blin K."/>
            <person name="Weber T."/>
        </authorList>
    </citation>
    <scope>NUCLEOTIDE SEQUENCE [LARGE SCALE GENOMIC DNA]</scope>
    <source>
        <strain evidence="1 2">NBC_00319</strain>
    </source>
</reference>
<proteinExistence type="predicted"/>
<keyword evidence="2" id="KW-1185">Reference proteome</keyword>
<accession>A0AAU4K7P6</accession>